<proteinExistence type="predicted"/>
<keyword evidence="2" id="KW-0812">Transmembrane</keyword>
<reference evidence="3" key="1">
    <citation type="submission" date="2011-01" db="EMBL/GenBank/DDBJ databases">
        <title>The Genome Sequence of Nematocida parisii strain ERTm3.</title>
        <authorList>
            <consortium name="The Broad Institute Genome Sequencing Platform"/>
            <consortium name="The Broad Institute Genome Sequencing Center for Infectious Disease"/>
            <person name="Cuomo C."/>
            <person name="Troemel E."/>
            <person name="Young S.K."/>
            <person name="Zeng Q."/>
            <person name="Gargeya S."/>
            <person name="Fitzgerald M."/>
            <person name="Haas B."/>
            <person name="Abouelleil A."/>
            <person name="Alvarado L."/>
            <person name="Arachchi H.M."/>
            <person name="Berlin A."/>
            <person name="Chapman S.B."/>
            <person name="Gearin G."/>
            <person name="Goldberg J."/>
            <person name="Griggs A."/>
            <person name="Gujja S."/>
            <person name="Hansen M."/>
            <person name="Heiman D."/>
            <person name="Howarth C."/>
            <person name="Larimer J."/>
            <person name="Lui A."/>
            <person name="MacDonald P.J.P."/>
            <person name="McCowen C."/>
            <person name="Montmayeur A."/>
            <person name="Murphy C."/>
            <person name="Neiman D."/>
            <person name="Pearson M."/>
            <person name="Priest M."/>
            <person name="Roberts A."/>
            <person name="Saif S."/>
            <person name="Shea T."/>
            <person name="Sisk P."/>
            <person name="Stolte C."/>
            <person name="Sykes S."/>
            <person name="Wortman J."/>
            <person name="Nusbaum C."/>
            <person name="Birren B."/>
        </authorList>
    </citation>
    <scope>NUCLEOTIDE SEQUENCE</scope>
    <source>
        <strain evidence="3">ERTm3</strain>
    </source>
</reference>
<dbReference type="InParanoid" id="I3EJT6"/>
<accession>I3EJT6</accession>
<dbReference type="EMBL" id="GL870876">
    <property type="protein sequence ID" value="EIJ89483.1"/>
    <property type="molecule type" value="Genomic_DNA"/>
</dbReference>
<evidence type="ECO:0000313" key="4">
    <source>
        <dbReference type="Proteomes" id="UP000002872"/>
    </source>
</evidence>
<name>I3EJT6_NEMP3</name>
<organism evidence="3 4">
    <name type="scientific">Nematocida parisii (strain ERTm3)</name>
    <name type="common">Nematode killer fungus</name>
    <dbReference type="NCBI Taxonomy" id="935791"/>
    <lineage>
        <taxon>Eukaryota</taxon>
        <taxon>Fungi</taxon>
        <taxon>Fungi incertae sedis</taxon>
        <taxon>Microsporidia</taxon>
        <taxon>Nematocida</taxon>
    </lineage>
</organism>
<feature type="transmembrane region" description="Helical" evidence="2">
    <location>
        <begin position="43"/>
        <end position="63"/>
    </location>
</feature>
<sequence length="106" mass="11937">MKETTKEDKTTKTTRINPKTDTNEEISSACKEDPISITAVQRALPSILCIHGILCFLLLIFIIKKIKKIISRKPNNEVVPSVITNHILVIRRIPDGNISCVTNLRE</sequence>
<gene>
    <name evidence="3" type="ORF">NEQG_00253</name>
</gene>
<keyword evidence="2" id="KW-1133">Transmembrane helix</keyword>
<dbReference type="OrthoDB" id="10409896at2759"/>
<feature type="region of interest" description="Disordered" evidence="1">
    <location>
        <begin position="1"/>
        <end position="25"/>
    </location>
</feature>
<evidence type="ECO:0000313" key="3">
    <source>
        <dbReference type="EMBL" id="EIJ89483.1"/>
    </source>
</evidence>
<keyword evidence="4" id="KW-1185">Reference proteome</keyword>
<dbReference type="HOGENOM" id="CLU_2223927_0_0_1"/>
<evidence type="ECO:0000256" key="2">
    <source>
        <dbReference type="SAM" id="Phobius"/>
    </source>
</evidence>
<dbReference type="VEuPathDB" id="MicrosporidiaDB:NEQG_00253"/>
<evidence type="ECO:0000256" key="1">
    <source>
        <dbReference type="SAM" id="MobiDB-lite"/>
    </source>
</evidence>
<keyword evidence="2" id="KW-0472">Membrane</keyword>
<dbReference type="Proteomes" id="UP000002872">
    <property type="component" value="Unassembled WGS sequence"/>
</dbReference>
<dbReference type="AlphaFoldDB" id="I3EJT6"/>
<feature type="compositionally biased region" description="Basic and acidic residues" evidence="1">
    <location>
        <begin position="1"/>
        <end position="11"/>
    </location>
</feature>
<protein>
    <submittedName>
        <fullName evidence="3">Uncharacterized protein</fullName>
    </submittedName>
</protein>